<evidence type="ECO:0000313" key="1">
    <source>
        <dbReference type="EMBL" id="GAH84342.1"/>
    </source>
</evidence>
<accession>X1IRJ1</accession>
<dbReference type="EMBL" id="BARU01039729">
    <property type="protein sequence ID" value="GAH84342.1"/>
    <property type="molecule type" value="Genomic_DNA"/>
</dbReference>
<protein>
    <submittedName>
        <fullName evidence="1">Uncharacterized protein</fullName>
    </submittedName>
</protein>
<reference evidence="1" key="1">
    <citation type="journal article" date="2014" name="Front. Microbiol.">
        <title>High frequency of phylogenetically diverse reductive dehalogenase-homologous genes in deep subseafloor sedimentary metagenomes.</title>
        <authorList>
            <person name="Kawai M."/>
            <person name="Futagami T."/>
            <person name="Toyoda A."/>
            <person name="Takaki Y."/>
            <person name="Nishi S."/>
            <person name="Hori S."/>
            <person name="Arai W."/>
            <person name="Tsubouchi T."/>
            <person name="Morono Y."/>
            <person name="Uchiyama I."/>
            <person name="Ito T."/>
            <person name="Fujiyama A."/>
            <person name="Inagaki F."/>
            <person name="Takami H."/>
        </authorList>
    </citation>
    <scope>NUCLEOTIDE SEQUENCE</scope>
    <source>
        <strain evidence="1">Expedition CK06-06</strain>
    </source>
</reference>
<name>X1IRJ1_9ZZZZ</name>
<proteinExistence type="predicted"/>
<organism evidence="1">
    <name type="scientific">marine sediment metagenome</name>
    <dbReference type="NCBI Taxonomy" id="412755"/>
    <lineage>
        <taxon>unclassified sequences</taxon>
        <taxon>metagenomes</taxon>
        <taxon>ecological metagenomes</taxon>
    </lineage>
</organism>
<dbReference type="AlphaFoldDB" id="X1IRJ1"/>
<comment type="caution">
    <text evidence="1">The sequence shown here is derived from an EMBL/GenBank/DDBJ whole genome shotgun (WGS) entry which is preliminary data.</text>
</comment>
<feature type="non-terminal residue" evidence="1">
    <location>
        <position position="1"/>
    </location>
</feature>
<gene>
    <name evidence="1" type="ORF">S03H2_61545</name>
</gene>
<sequence>NRSRDYYYNRSRSEKFKHQDAFFAQGCLQRTRAINAYLAHGAAVVCAEYDQAPVSFAVDDRSCKYDHIQLARLVVFPKEQN</sequence>